<evidence type="ECO:0000256" key="16">
    <source>
        <dbReference type="SAM" id="SignalP"/>
    </source>
</evidence>
<dbReference type="EMBL" id="FNPH01000004">
    <property type="protein sequence ID" value="SDY94572.1"/>
    <property type="molecule type" value="Genomic_DNA"/>
</dbReference>
<dbReference type="STRING" id="405436.SAMN05444365_104260"/>
<keyword evidence="4" id="KW-0645">Protease</keyword>
<evidence type="ECO:0000256" key="3">
    <source>
        <dbReference type="ARBA" id="ARBA00022645"/>
    </source>
</evidence>
<evidence type="ECO:0000256" key="10">
    <source>
        <dbReference type="ARBA" id="ARBA00050859"/>
    </source>
</evidence>
<evidence type="ECO:0000256" key="12">
    <source>
        <dbReference type="ARBA" id="ARBA00066554"/>
    </source>
</evidence>
<dbReference type="Pfam" id="PF00246">
    <property type="entry name" value="Peptidase_M14"/>
    <property type="match status" value="1"/>
</dbReference>
<dbReference type="SMART" id="SM00631">
    <property type="entry name" value="Zn_pept"/>
    <property type="match status" value="1"/>
</dbReference>
<evidence type="ECO:0000256" key="11">
    <source>
        <dbReference type="ARBA" id="ARBA00055464"/>
    </source>
</evidence>
<dbReference type="InterPro" id="IPR033810">
    <property type="entry name" value="Carboxypeptidase_T"/>
</dbReference>
<dbReference type="InterPro" id="IPR000834">
    <property type="entry name" value="Peptidase_M14"/>
</dbReference>
<evidence type="ECO:0000256" key="14">
    <source>
        <dbReference type="PROSITE-ProRule" id="PRU01379"/>
    </source>
</evidence>
<evidence type="ECO:0000259" key="17">
    <source>
        <dbReference type="PROSITE" id="PS52035"/>
    </source>
</evidence>
<evidence type="ECO:0000256" key="2">
    <source>
        <dbReference type="ARBA" id="ARBA00005988"/>
    </source>
</evidence>
<dbReference type="GO" id="GO:0006508">
    <property type="term" value="P:proteolysis"/>
    <property type="evidence" value="ECO:0007669"/>
    <property type="project" value="UniProtKB-KW"/>
</dbReference>
<dbReference type="InterPro" id="IPR057246">
    <property type="entry name" value="CARBOXYPEPT_ZN_1"/>
</dbReference>
<feature type="chain" id="PRO_5017457541" description="Zinc carboxypeptidase" evidence="16">
    <location>
        <begin position="27"/>
        <end position="1037"/>
    </location>
</feature>
<dbReference type="RefSeq" id="WP_091556294.1">
    <property type="nucleotide sequence ID" value="NZ_FNPH01000004.1"/>
</dbReference>
<evidence type="ECO:0000313" key="19">
    <source>
        <dbReference type="Proteomes" id="UP000242415"/>
    </source>
</evidence>
<comment type="cofactor">
    <cofactor evidence="1">
        <name>Zn(2+)</name>
        <dbReference type="ChEBI" id="CHEBI:29105"/>
    </cofactor>
</comment>
<dbReference type="PROSITE" id="PS00132">
    <property type="entry name" value="CARBOXYPEPT_ZN_1"/>
    <property type="match status" value="1"/>
</dbReference>
<evidence type="ECO:0000256" key="9">
    <source>
        <dbReference type="ARBA" id="ARBA00023049"/>
    </source>
</evidence>
<evidence type="ECO:0000256" key="15">
    <source>
        <dbReference type="SAM" id="MobiDB-lite"/>
    </source>
</evidence>
<dbReference type="PRINTS" id="PR00765">
    <property type="entry name" value="CRBOXYPTASEA"/>
</dbReference>
<keyword evidence="19" id="KW-1185">Reference proteome</keyword>
<dbReference type="PROSITE" id="PS52035">
    <property type="entry name" value="PEPTIDASE_M14"/>
    <property type="match status" value="1"/>
</dbReference>
<dbReference type="GO" id="GO:0005615">
    <property type="term" value="C:extracellular space"/>
    <property type="evidence" value="ECO:0007669"/>
    <property type="project" value="TreeGrafter"/>
</dbReference>
<evidence type="ECO:0000256" key="5">
    <source>
        <dbReference type="ARBA" id="ARBA00022723"/>
    </source>
</evidence>
<proteinExistence type="inferred from homology"/>
<dbReference type="SUPFAM" id="SSF53187">
    <property type="entry name" value="Zn-dependent exopeptidases"/>
    <property type="match status" value="1"/>
</dbReference>
<protein>
    <recommendedName>
        <fullName evidence="13">Zinc carboxypeptidase</fullName>
        <ecNumber evidence="12">3.4.17.18</ecNumber>
    </recommendedName>
</protein>
<keyword evidence="5" id="KW-0479">Metal-binding</keyword>
<keyword evidence="3" id="KW-0121">Carboxypeptidase</keyword>
<comment type="function">
    <text evidence="11">Carboxypeptidase that possesses the specificities of both mammalian Cpase A and B. Thus shows broad substrate specificity, being able to cleave Cbz-Gly-Leu, Cbz-Gly-Val, Cbz-Gly-Phe, Cbz-Gly-Lys and Bz-Gly-Arg in vitro.</text>
</comment>
<dbReference type="PANTHER" id="PTHR11705:SF143">
    <property type="entry name" value="SLL0236 PROTEIN"/>
    <property type="match status" value="1"/>
</dbReference>
<evidence type="ECO:0000256" key="6">
    <source>
        <dbReference type="ARBA" id="ARBA00022729"/>
    </source>
</evidence>
<name>A0A1H3P0B7_9ACTN</name>
<evidence type="ECO:0000256" key="4">
    <source>
        <dbReference type="ARBA" id="ARBA00022670"/>
    </source>
</evidence>
<feature type="region of interest" description="Disordered" evidence="15">
    <location>
        <begin position="274"/>
        <end position="296"/>
    </location>
</feature>
<evidence type="ECO:0000256" key="13">
    <source>
        <dbReference type="ARBA" id="ARBA00074273"/>
    </source>
</evidence>
<keyword evidence="6 16" id="KW-0732">Signal</keyword>
<organism evidence="18 19">
    <name type="scientific">Micromonospora pattaloongensis</name>
    <dbReference type="NCBI Taxonomy" id="405436"/>
    <lineage>
        <taxon>Bacteria</taxon>
        <taxon>Bacillati</taxon>
        <taxon>Actinomycetota</taxon>
        <taxon>Actinomycetes</taxon>
        <taxon>Micromonosporales</taxon>
        <taxon>Micromonosporaceae</taxon>
        <taxon>Micromonospora</taxon>
    </lineage>
</organism>
<evidence type="ECO:0000256" key="8">
    <source>
        <dbReference type="ARBA" id="ARBA00022833"/>
    </source>
</evidence>
<dbReference type="GO" id="GO:0004181">
    <property type="term" value="F:metallocarboxypeptidase activity"/>
    <property type="evidence" value="ECO:0007669"/>
    <property type="project" value="InterPro"/>
</dbReference>
<reference evidence="19" key="1">
    <citation type="submission" date="2016-10" db="EMBL/GenBank/DDBJ databases">
        <authorList>
            <person name="Varghese N."/>
            <person name="Submissions S."/>
        </authorList>
    </citation>
    <scope>NUCLEOTIDE SEQUENCE [LARGE SCALE GENOMIC DNA]</scope>
    <source>
        <strain evidence="19">DSM 45245</strain>
    </source>
</reference>
<evidence type="ECO:0000313" key="18">
    <source>
        <dbReference type="EMBL" id="SDY94572.1"/>
    </source>
</evidence>
<dbReference type="Gene3D" id="3.40.630.10">
    <property type="entry name" value="Zn peptidases"/>
    <property type="match status" value="1"/>
</dbReference>
<dbReference type="FunFam" id="3.40.630.10:FF:000084">
    <property type="entry name" value="Carboxypeptidase B2"/>
    <property type="match status" value="1"/>
</dbReference>
<dbReference type="GO" id="GO:0008270">
    <property type="term" value="F:zinc ion binding"/>
    <property type="evidence" value="ECO:0007669"/>
    <property type="project" value="InterPro"/>
</dbReference>
<comment type="similarity">
    <text evidence="2 14">Belongs to the peptidase M14 family.</text>
</comment>
<comment type="catalytic activity">
    <reaction evidence="10">
        <text>Releases a C-terminal residue, which may be hydrophobic or positively charged.</text>
        <dbReference type="EC" id="3.4.17.18"/>
    </reaction>
</comment>
<keyword evidence="8" id="KW-0862">Zinc</keyword>
<gene>
    <name evidence="18" type="ORF">SAMN05444365_104260</name>
</gene>
<feature type="domain" description="Peptidase M14" evidence="17">
    <location>
        <begin position="118"/>
        <end position="439"/>
    </location>
</feature>
<feature type="compositionally biased region" description="Polar residues" evidence="15">
    <location>
        <begin position="276"/>
        <end position="286"/>
    </location>
</feature>
<sequence length="1037" mass="110279">MRKTPLATACVLTLVGALALTTPASARPPSDPGGRDGLEVYVGTLNPQQLEQLRSTGVEPNHATSHTDAAGNSTVETVLTKGQAARLASKGVPLSVKKVRGKAASTALREQAGAGWRAFRSYSEPGGIRDELTATAARYPNLTKLQTIGRSLGGQPILAVKVTKGAKSVPDGKRPAVLYAGAQHAREWITPEMTRRLLHHVLDNYGSDPTITQLVNTTELWFLPVANPDGYDFTFTPGNRLWRKNLRDNNGDGQITGGDGVDLNRNFGYKWGYDNEGSSPDPSSETYRGAGPSSEPETKALDGLFRRIGFEFFVNYHSAAELLLYGVGWQVSTPTADDVIYEALAGDDAHPAVPGYDPDLSAELYTTNGDTDTHATVRYGTLGFTPEMSTCQTVSASDPDDQWRPEDCVSIFTFPDDEKLIAAEVAKNIPFALAVGRSAATPDNPVSIVGRSTPDFVVDAFDTSYGADQQVAAVTRRSLRNVRMHYVVNGGRPKTVPVREWAGGERYGDTHDDYYAELRGTVRGAKAGDRVEVWFTGSKPGAGVVASDRFTYRVHDDIGGDVLVLAAEDVTGISPAQGGGTAKYADEAAAALSAAGYRSDLYDFDAMGRRAPHPLGVLSHYDAVVWETGDDVILRSPGQPAGTTAKAALDIELAVRDYLNEGGKLLASGKNALFAQAANGAYSYHPYAPPECTTPGDDPCLPILNDFQQYYLGAHTYVSDGGTADNGTPYPLAGNSGAFDGFAGTLNAAGSAGNQDHTASFLTTSGFLPPAQFPQFASAAPMDWVRPGGAPFDPRTGGWYLFSGQSDASYKRLSRTIDLTGATSAELRFFTSYDTEADWDFLFVEAHEVGSDAWTTLPDRNGHTSTDTGESCQSDWDELHPQLAHYQGEGCAPTGTTGAWHAASGSSGGWQEWSIDLSAYAGKRVEVAIASVSDWTTQGLGVFLDDVRVVVGGATVAETSFETDLGGWAVAPPPAGSAQPANNWSRSQQAFDEGSVVVTADTVYTGFGLEGLAPAARDDLVARSLRHLLGGPTADRR</sequence>
<dbReference type="EC" id="3.4.17.18" evidence="12"/>
<dbReference type="OrthoDB" id="5240362at2"/>
<dbReference type="Pfam" id="PF20773">
    <property type="entry name" value="InhA-like_MAM"/>
    <property type="match status" value="1"/>
</dbReference>
<feature type="signal peptide" evidence="16">
    <location>
        <begin position="1"/>
        <end position="26"/>
    </location>
</feature>
<feature type="active site" description="Proton donor/acceptor" evidence="14">
    <location>
        <position position="387"/>
    </location>
</feature>
<keyword evidence="9" id="KW-0482">Metalloprotease</keyword>
<evidence type="ECO:0000256" key="7">
    <source>
        <dbReference type="ARBA" id="ARBA00022801"/>
    </source>
</evidence>
<accession>A0A1H3P0B7</accession>
<dbReference type="PANTHER" id="PTHR11705">
    <property type="entry name" value="PROTEASE FAMILY M14 CARBOXYPEPTIDASE A,B"/>
    <property type="match status" value="1"/>
</dbReference>
<evidence type="ECO:0000256" key="1">
    <source>
        <dbReference type="ARBA" id="ARBA00001947"/>
    </source>
</evidence>
<dbReference type="Proteomes" id="UP000242415">
    <property type="component" value="Unassembled WGS sequence"/>
</dbReference>
<dbReference type="AlphaFoldDB" id="A0A1H3P0B7"/>
<dbReference type="CDD" id="cd03859">
    <property type="entry name" value="M14_CPT"/>
    <property type="match status" value="1"/>
</dbReference>
<keyword evidence="7" id="KW-0378">Hydrolase</keyword>